<accession>E4XS29</accession>
<evidence type="ECO:0000313" key="3">
    <source>
        <dbReference type="Proteomes" id="UP000001307"/>
    </source>
</evidence>
<dbReference type="InParanoid" id="E4XS29"/>
<dbReference type="EMBL" id="FN653128">
    <property type="protein sequence ID" value="CBY12577.1"/>
    <property type="molecule type" value="Genomic_DNA"/>
</dbReference>
<dbReference type="Proteomes" id="UP000001307">
    <property type="component" value="Unassembled WGS sequence"/>
</dbReference>
<keyword evidence="1" id="KW-0812">Transmembrane</keyword>
<sequence length="197" mass="22824">MQSNSLQLKSIKRKLILRLKTFLDISLTQFNFKSGNDYLPREIIRDLIISKLQKRFSKEWHAGSSQRTNQIHNLMTRDKNIDMPPLLSRFPSTTPPTTTTMTTQFIEKLCAPGDSDCLSNTFFYHNYFPVIAAVVVAVVVIFGLVFCSWFFMCLCLKYRDRREERRLTLLINSRTNGSTPRTSRDDNLNPFAGEMIV</sequence>
<feature type="transmembrane region" description="Helical" evidence="1">
    <location>
        <begin position="127"/>
        <end position="156"/>
    </location>
</feature>
<gene>
    <name evidence="2" type="ORF">GSOID_T00001977001</name>
</gene>
<organism evidence="2 3">
    <name type="scientific">Oikopleura dioica</name>
    <name type="common">Tunicate</name>
    <dbReference type="NCBI Taxonomy" id="34765"/>
    <lineage>
        <taxon>Eukaryota</taxon>
        <taxon>Metazoa</taxon>
        <taxon>Chordata</taxon>
        <taxon>Tunicata</taxon>
        <taxon>Appendicularia</taxon>
        <taxon>Copelata</taxon>
        <taxon>Oikopleuridae</taxon>
        <taxon>Oikopleura</taxon>
    </lineage>
</organism>
<proteinExistence type="predicted"/>
<dbReference type="AlphaFoldDB" id="E4XS29"/>
<protein>
    <submittedName>
        <fullName evidence="2">Uncharacterized protein</fullName>
    </submittedName>
</protein>
<evidence type="ECO:0000256" key="1">
    <source>
        <dbReference type="SAM" id="Phobius"/>
    </source>
</evidence>
<reference evidence="2 3" key="1">
    <citation type="journal article" date="2010" name="Science">
        <title>Plasticity of animal genome architecture unmasked by rapid evolution of a pelagic tunicate.</title>
        <authorList>
            <person name="Denoeud F."/>
            <person name="Henriet S."/>
            <person name="Mungpakdee S."/>
            <person name="Aury J.M."/>
            <person name="Da Silva C."/>
            <person name="Brinkmann H."/>
            <person name="Mikhaleva J."/>
            <person name="Olsen L.C."/>
            <person name="Jubin C."/>
            <person name="Canestro C."/>
            <person name="Bouquet J.M."/>
            <person name="Danks G."/>
            <person name="Poulain J."/>
            <person name="Campsteijn C."/>
            <person name="Adamski M."/>
            <person name="Cross I."/>
            <person name="Yadetie F."/>
            <person name="Muffato M."/>
            <person name="Louis A."/>
            <person name="Butcher S."/>
            <person name="Tsagkogeorga G."/>
            <person name="Konrad A."/>
            <person name="Singh S."/>
            <person name="Jensen M.F."/>
            <person name="Cong E.H."/>
            <person name="Eikeseth-Otteraa H."/>
            <person name="Noel B."/>
            <person name="Anthouard V."/>
            <person name="Porcel B.M."/>
            <person name="Kachouri-Lafond R."/>
            <person name="Nishino A."/>
            <person name="Ugolini M."/>
            <person name="Chourrout P."/>
            <person name="Nishida H."/>
            <person name="Aasland R."/>
            <person name="Huzurbazar S."/>
            <person name="Westhof E."/>
            <person name="Delsuc F."/>
            <person name="Lehrach H."/>
            <person name="Reinhardt R."/>
            <person name="Weissenbach J."/>
            <person name="Roy S.W."/>
            <person name="Artiguenave F."/>
            <person name="Postlethwait J.H."/>
            <person name="Manak J.R."/>
            <person name="Thompson E.M."/>
            <person name="Jaillon O."/>
            <person name="Du Pasquier L."/>
            <person name="Boudinot P."/>
            <person name="Liberles D.A."/>
            <person name="Volff J.N."/>
            <person name="Philippe H."/>
            <person name="Lenhard B."/>
            <person name="Roest Crollius H."/>
            <person name="Wincker P."/>
            <person name="Chourrout D."/>
        </authorList>
    </citation>
    <scope>NUCLEOTIDE SEQUENCE [LARGE SCALE GENOMIC DNA]</scope>
</reference>
<keyword evidence="1" id="KW-1133">Transmembrane helix</keyword>
<name>E4XS29_OIKDI</name>
<keyword evidence="1" id="KW-0472">Membrane</keyword>
<evidence type="ECO:0000313" key="2">
    <source>
        <dbReference type="EMBL" id="CBY12577.1"/>
    </source>
</evidence>
<keyword evidence="3" id="KW-1185">Reference proteome</keyword>